<protein>
    <submittedName>
        <fullName evidence="6">Protein kinase</fullName>
    </submittedName>
</protein>
<dbReference type="PROSITE" id="PS50011">
    <property type="entry name" value="PROTEIN_KINASE_DOM"/>
    <property type="match status" value="1"/>
</dbReference>
<dbReference type="KEGG" id="sur:STAUR_4403"/>
<organism evidence="6 7">
    <name type="scientific">Stigmatella aurantiaca (strain DW4/3-1)</name>
    <dbReference type="NCBI Taxonomy" id="378806"/>
    <lineage>
        <taxon>Bacteria</taxon>
        <taxon>Pseudomonadati</taxon>
        <taxon>Myxococcota</taxon>
        <taxon>Myxococcia</taxon>
        <taxon>Myxococcales</taxon>
        <taxon>Cystobacterineae</taxon>
        <taxon>Archangiaceae</taxon>
        <taxon>Stigmatella</taxon>
    </lineage>
</organism>
<keyword evidence="3 6" id="KW-0418">Kinase</keyword>
<reference evidence="6 7" key="1">
    <citation type="journal article" date="2011" name="Mol. Biol. Evol.">
        <title>Comparative genomic analysis of fruiting body formation in Myxococcales.</title>
        <authorList>
            <person name="Huntley S."/>
            <person name="Hamann N."/>
            <person name="Wegener-Feldbrugge S."/>
            <person name="Treuner-Lange A."/>
            <person name="Kube M."/>
            <person name="Reinhardt R."/>
            <person name="Klages S."/>
            <person name="Muller R."/>
            <person name="Ronning C.M."/>
            <person name="Nierman W.C."/>
            <person name="Sogaard-Andersen L."/>
        </authorList>
    </citation>
    <scope>NUCLEOTIDE SEQUENCE [LARGE SCALE GENOMIC DNA]</scope>
    <source>
        <strain evidence="6 7">DW4/3-1</strain>
    </source>
</reference>
<evidence type="ECO:0000256" key="2">
    <source>
        <dbReference type="ARBA" id="ARBA00022741"/>
    </source>
</evidence>
<dbReference type="STRING" id="378806.STAUR_4403"/>
<dbReference type="SUPFAM" id="SSF56112">
    <property type="entry name" value="Protein kinase-like (PK-like)"/>
    <property type="match status" value="1"/>
</dbReference>
<keyword evidence="4" id="KW-0067">ATP-binding</keyword>
<dbReference type="Proteomes" id="UP000001351">
    <property type="component" value="Chromosome"/>
</dbReference>
<dbReference type="PANTHER" id="PTHR43289:SF34">
    <property type="entry name" value="SERINE_THREONINE-PROTEIN KINASE YBDM-RELATED"/>
    <property type="match status" value="1"/>
</dbReference>
<dbReference type="InterPro" id="IPR000719">
    <property type="entry name" value="Prot_kinase_dom"/>
</dbReference>
<dbReference type="GO" id="GO:0005524">
    <property type="term" value="F:ATP binding"/>
    <property type="evidence" value="ECO:0007669"/>
    <property type="project" value="UniProtKB-KW"/>
</dbReference>
<evidence type="ECO:0000313" key="6">
    <source>
        <dbReference type="EMBL" id="ADO72183.1"/>
    </source>
</evidence>
<keyword evidence="7" id="KW-1185">Reference proteome</keyword>
<keyword evidence="2" id="KW-0547">Nucleotide-binding</keyword>
<dbReference type="InterPro" id="IPR011009">
    <property type="entry name" value="Kinase-like_dom_sf"/>
</dbReference>
<dbReference type="AlphaFoldDB" id="E3FU43"/>
<dbReference type="Gene3D" id="1.10.510.10">
    <property type="entry name" value="Transferase(Phosphotransferase) domain 1"/>
    <property type="match status" value="1"/>
</dbReference>
<dbReference type="Gene3D" id="3.30.200.20">
    <property type="entry name" value="Phosphorylase Kinase, domain 1"/>
    <property type="match status" value="1"/>
</dbReference>
<dbReference type="RefSeq" id="WP_013376231.1">
    <property type="nucleotide sequence ID" value="NC_014623.1"/>
</dbReference>
<keyword evidence="1" id="KW-0808">Transferase</keyword>
<accession>E3FU43</accession>
<dbReference type="eggNOG" id="COG0515">
    <property type="taxonomic scope" value="Bacteria"/>
</dbReference>
<dbReference type="Pfam" id="PF00069">
    <property type="entry name" value="Pkinase"/>
    <property type="match status" value="1"/>
</dbReference>
<name>E3FU43_STIAD</name>
<dbReference type="CDD" id="cd14014">
    <property type="entry name" value="STKc_PknB_like"/>
    <property type="match status" value="1"/>
</dbReference>
<gene>
    <name evidence="6" type="ordered locus">STAUR_4403</name>
</gene>
<evidence type="ECO:0000256" key="1">
    <source>
        <dbReference type="ARBA" id="ARBA00022679"/>
    </source>
</evidence>
<evidence type="ECO:0000256" key="3">
    <source>
        <dbReference type="ARBA" id="ARBA00022777"/>
    </source>
</evidence>
<dbReference type="SMART" id="SM00220">
    <property type="entry name" value="S_TKc"/>
    <property type="match status" value="1"/>
</dbReference>
<feature type="domain" description="Protein kinase" evidence="5">
    <location>
        <begin position="24"/>
        <end position="294"/>
    </location>
</feature>
<proteinExistence type="predicted"/>
<evidence type="ECO:0000259" key="5">
    <source>
        <dbReference type="PROSITE" id="PS50011"/>
    </source>
</evidence>
<evidence type="ECO:0000256" key="4">
    <source>
        <dbReference type="ARBA" id="ARBA00022840"/>
    </source>
</evidence>
<dbReference type="EMBL" id="CP002271">
    <property type="protein sequence ID" value="ADO72183.1"/>
    <property type="molecule type" value="Genomic_DNA"/>
</dbReference>
<dbReference type="HOGENOM" id="CLU_028595_1_0_7"/>
<dbReference type="PANTHER" id="PTHR43289">
    <property type="entry name" value="MITOGEN-ACTIVATED PROTEIN KINASE KINASE KINASE 20-RELATED"/>
    <property type="match status" value="1"/>
</dbReference>
<evidence type="ECO:0000313" key="7">
    <source>
        <dbReference type="Proteomes" id="UP000001351"/>
    </source>
</evidence>
<dbReference type="GO" id="GO:0004674">
    <property type="term" value="F:protein serine/threonine kinase activity"/>
    <property type="evidence" value="ECO:0007669"/>
    <property type="project" value="TreeGrafter"/>
</dbReference>
<sequence length="500" mass="55319">MGKKNPLLEVDPLCLPMGMRVGPWRIQGWRGRGAYGTLYRVERQGHEGSGSFALKLAIAPEDPRFEREALLLSRIQSPHVPRLLEQGVWEHPSGAHPYLVMEWVEGESLYAWAARRNPTSRQVAKLLAQVARALEATHAAGGTHRDVKGDNVLVCPRNERVFLTDFGAGHFRGAGTLTSKLLPPGTPAYRSPEAWAFLRVFRRHPTAHYPASACDDLFALGVMAYRLVTDEYPPSTFPDDPKAKVWREDGPGPQHPRSLNPNVSPVLETIILRLLSTAPADRFNGTTREAAMTLEQAAQNSEPELDTPLFFVGQAHCPRWRTPGDLRRAAEMDAAARKGEREQNDKSVRAVARRSRARPHVSTRIWAIGGAVICTSVGLMLASESWRLEKQQLPDSHQGVNAREGERVAVGNSVMFVAHSSNPQGDPVSTLGLPLPEKPFPGQRKPPCEPRFETAIRGACWVGLKMKPPCGNNAFDWEGECYIPSANAPRQPTSNPQERR</sequence>